<dbReference type="Proteomes" id="UP001307889">
    <property type="component" value="Chromosome 4"/>
</dbReference>
<feature type="region of interest" description="Disordered" evidence="1">
    <location>
        <begin position="1"/>
        <end position="76"/>
    </location>
</feature>
<evidence type="ECO:0000313" key="2">
    <source>
        <dbReference type="EMBL" id="BES93225.1"/>
    </source>
</evidence>
<protein>
    <submittedName>
        <fullName evidence="2">Uncharacterized protein</fullName>
    </submittedName>
</protein>
<feature type="compositionally biased region" description="Basic residues" evidence="1">
    <location>
        <begin position="34"/>
        <end position="47"/>
    </location>
</feature>
<evidence type="ECO:0000313" key="3">
    <source>
        <dbReference type="Proteomes" id="UP001307889"/>
    </source>
</evidence>
<organism evidence="2 3">
    <name type="scientific">Nesidiocoris tenuis</name>
    <dbReference type="NCBI Taxonomy" id="355587"/>
    <lineage>
        <taxon>Eukaryota</taxon>
        <taxon>Metazoa</taxon>
        <taxon>Ecdysozoa</taxon>
        <taxon>Arthropoda</taxon>
        <taxon>Hexapoda</taxon>
        <taxon>Insecta</taxon>
        <taxon>Pterygota</taxon>
        <taxon>Neoptera</taxon>
        <taxon>Paraneoptera</taxon>
        <taxon>Hemiptera</taxon>
        <taxon>Heteroptera</taxon>
        <taxon>Panheteroptera</taxon>
        <taxon>Cimicomorpha</taxon>
        <taxon>Miridae</taxon>
        <taxon>Dicyphina</taxon>
        <taxon>Nesidiocoris</taxon>
    </lineage>
</organism>
<evidence type="ECO:0000256" key="1">
    <source>
        <dbReference type="SAM" id="MobiDB-lite"/>
    </source>
</evidence>
<gene>
    <name evidence="2" type="ORF">NTJ_06034</name>
</gene>
<name>A0ABN7AQN5_9HEMI</name>
<proteinExistence type="predicted"/>
<sequence>MWDPQGSTAEERRPYLRSDGGGTSAWVVTSAARCGHHTHRGTRRRGARDRIPAAALRVPTTPTRSPPPPGLPSLSHSLPSRIFQLFRMFVFRLRLKG</sequence>
<accession>A0ABN7AQN5</accession>
<feature type="compositionally biased region" description="Low complexity" evidence="1">
    <location>
        <begin position="52"/>
        <end position="63"/>
    </location>
</feature>
<keyword evidence="3" id="KW-1185">Reference proteome</keyword>
<dbReference type="EMBL" id="AP028912">
    <property type="protein sequence ID" value="BES93225.1"/>
    <property type="molecule type" value="Genomic_DNA"/>
</dbReference>
<reference evidence="2 3" key="1">
    <citation type="submission" date="2023-09" db="EMBL/GenBank/DDBJ databases">
        <title>Nesidiocoris tenuis whole genome shotgun sequence.</title>
        <authorList>
            <person name="Shibata T."/>
            <person name="Shimoda M."/>
            <person name="Kobayashi T."/>
            <person name="Uehara T."/>
        </authorList>
    </citation>
    <scope>NUCLEOTIDE SEQUENCE [LARGE SCALE GENOMIC DNA]</scope>
    <source>
        <strain evidence="2 3">Japan</strain>
    </source>
</reference>